<gene>
    <name evidence="2" type="ORF">PCOR1329_LOCUS58841</name>
</gene>
<organism evidence="2 3">
    <name type="scientific">Prorocentrum cordatum</name>
    <dbReference type="NCBI Taxonomy" id="2364126"/>
    <lineage>
        <taxon>Eukaryota</taxon>
        <taxon>Sar</taxon>
        <taxon>Alveolata</taxon>
        <taxon>Dinophyceae</taxon>
        <taxon>Prorocentrales</taxon>
        <taxon>Prorocentraceae</taxon>
        <taxon>Prorocentrum</taxon>
    </lineage>
</organism>
<protein>
    <submittedName>
        <fullName evidence="2">Uncharacterized protein</fullName>
    </submittedName>
</protein>
<dbReference type="EMBL" id="CAUYUJ010017313">
    <property type="protein sequence ID" value="CAK0873729.1"/>
    <property type="molecule type" value="Genomic_DNA"/>
</dbReference>
<evidence type="ECO:0000256" key="1">
    <source>
        <dbReference type="SAM" id="MobiDB-lite"/>
    </source>
</evidence>
<dbReference type="Proteomes" id="UP001189429">
    <property type="component" value="Unassembled WGS sequence"/>
</dbReference>
<feature type="region of interest" description="Disordered" evidence="1">
    <location>
        <begin position="1"/>
        <end position="86"/>
    </location>
</feature>
<evidence type="ECO:0000313" key="2">
    <source>
        <dbReference type="EMBL" id="CAK0873729.1"/>
    </source>
</evidence>
<feature type="compositionally biased region" description="Basic residues" evidence="1">
    <location>
        <begin position="43"/>
        <end position="56"/>
    </location>
</feature>
<feature type="non-terminal residue" evidence="2">
    <location>
        <position position="114"/>
    </location>
</feature>
<evidence type="ECO:0000313" key="3">
    <source>
        <dbReference type="Proteomes" id="UP001189429"/>
    </source>
</evidence>
<keyword evidence="3" id="KW-1185">Reference proteome</keyword>
<proteinExistence type="predicted"/>
<sequence length="114" mass="11802">FPSAATPAGEVTPGRTCWPGYAGRARGNRQGARAAGAPQARRGAGRRRRRAARRGARSSAWGHCNAPPRRSIPGLGAAAAPGGGGVRAPSPVAIQLSSSLRCFWPRKTSQVPRP</sequence>
<name>A0ABN9VKB5_9DINO</name>
<comment type="caution">
    <text evidence="2">The sequence shown here is derived from an EMBL/GenBank/DDBJ whole genome shotgun (WGS) entry which is preliminary data.</text>
</comment>
<feature type="compositionally biased region" description="Low complexity" evidence="1">
    <location>
        <begin position="22"/>
        <end position="42"/>
    </location>
</feature>
<feature type="non-terminal residue" evidence="2">
    <location>
        <position position="1"/>
    </location>
</feature>
<reference evidence="2" key="1">
    <citation type="submission" date="2023-10" db="EMBL/GenBank/DDBJ databases">
        <authorList>
            <person name="Chen Y."/>
            <person name="Shah S."/>
            <person name="Dougan E. K."/>
            <person name="Thang M."/>
            <person name="Chan C."/>
        </authorList>
    </citation>
    <scope>NUCLEOTIDE SEQUENCE [LARGE SCALE GENOMIC DNA]</scope>
</reference>
<accession>A0ABN9VKB5</accession>